<name>A0A1G6UJ00_9GAMM</name>
<accession>A0A1G6UJ00</accession>
<dbReference type="RefSeq" id="WP_091240299.1">
    <property type="nucleotide sequence ID" value="NZ_FNAG01000002.1"/>
</dbReference>
<proteinExistence type="predicted"/>
<evidence type="ECO:0008006" key="3">
    <source>
        <dbReference type="Google" id="ProtNLM"/>
    </source>
</evidence>
<dbReference type="AlphaFoldDB" id="A0A1G6UJ00"/>
<dbReference type="OrthoDB" id="5295974at2"/>
<sequence length="315" mass="33803">MSGSGCILLLPARAKLRGELAQAPSLQKLIGRGDALEDGEAGELGQLARLFDITPLGLPAAALSRHFDCGDAAGSQWLRADPAFLQPEMSGVRLMAVGELGLRPEESEALALAVQPLLGDFGMPLTAPTTTRWYLRVEPGQRLPAFSTPEDALGDDYGVHLPYGDEGRRWRALLNEAQVLLHNHPVNQARVAAGRTPANALWIWGGGVLPQQVVSGVGTLYAAEPLACALAQLSGISIERIESDELPEQLDDAAIDLRGARSLEALESAVFAPLLDRVGRGKLSSLTVDFGDGHGWNYRRSHGLRLWKRPATSFE</sequence>
<reference evidence="1 2" key="1">
    <citation type="submission" date="2016-10" db="EMBL/GenBank/DDBJ databases">
        <authorList>
            <person name="de Groot N.N."/>
        </authorList>
    </citation>
    <scope>NUCLEOTIDE SEQUENCE [LARGE SCALE GENOMIC DNA]</scope>
    <source>
        <strain evidence="1 2">DSM 16957</strain>
    </source>
</reference>
<dbReference type="EMBL" id="FNAG01000002">
    <property type="protein sequence ID" value="SDD41234.1"/>
    <property type="molecule type" value="Genomic_DNA"/>
</dbReference>
<evidence type="ECO:0000313" key="2">
    <source>
        <dbReference type="Proteomes" id="UP000199603"/>
    </source>
</evidence>
<organism evidence="1 2">
    <name type="scientific">Aquimonas voraii</name>
    <dbReference type="NCBI Taxonomy" id="265719"/>
    <lineage>
        <taxon>Bacteria</taxon>
        <taxon>Pseudomonadati</taxon>
        <taxon>Pseudomonadota</taxon>
        <taxon>Gammaproteobacteria</taxon>
        <taxon>Lysobacterales</taxon>
        <taxon>Lysobacteraceae</taxon>
        <taxon>Aquimonas</taxon>
    </lineage>
</organism>
<dbReference type="PIRSF" id="PIRSF015283">
    <property type="entry name" value="Regulatory_RpfE"/>
    <property type="match status" value="1"/>
</dbReference>
<dbReference type="Proteomes" id="UP000199603">
    <property type="component" value="Unassembled WGS sequence"/>
</dbReference>
<dbReference type="STRING" id="265719.SAMN04488509_102358"/>
<keyword evidence="2" id="KW-1185">Reference proteome</keyword>
<gene>
    <name evidence="1" type="ORF">SAMN04488509_102358</name>
</gene>
<protein>
    <recommendedName>
        <fullName evidence="3">Phosphoglycerate mutase</fullName>
    </recommendedName>
</protein>
<evidence type="ECO:0000313" key="1">
    <source>
        <dbReference type="EMBL" id="SDD41234.1"/>
    </source>
</evidence>
<dbReference type="InterPro" id="IPR016631">
    <property type="entry name" value="Regulatory_RpfE"/>
</dbReference>